<feature type="compositionally biased region" description="Basic and acidic residues" evidence="2">
    <location>
        <begin position="535"/>
        <end position="557"/>
    </location>
</feature>
<dbReference type="EMBL" id="KK784898">
    <property type="protein sequence ID" value="KDO66637.1"/>
    <property type="molecule type" value="Genomic_DNA"/>
</dbReference>
<gene>
    <name evidence="5" type="ORF">CISIN_1g003124mg</name>
</gene>
<feature type="transmembrane region" description="Helical" evidence="3">
    <location>
        <begin position="621"/>
        <end position="637"/>
    </location>
</feature>
<evidence type="ECO:0000256" key="3">
    <source>
        <dbReference type="SAM" id="Phobius"/>
    </source>
</evidence>
<feature type="compositionally biased region" description="Low complexity" evidence="2">
    <location>
        <begin position="428"/>
        <end position="448"/>
    </location>
</feature>
<feature type="compositionally biased region" description="Basic residues" evidence="2">
    <location>
        <begin position="322"/>
        <end position="387"/>
    </location>
</feature>
<keyword evidence="3" id="KW-0472">Membrane</keyword>
<feature type="compositionally biased region" description="Low complexity" evidence="2">
    <location>
        <begin position="219"/>
        <end position="240"/>
    </location>
</feature>
<dbReference type="SMART" id="SM00311">
    <property type="entry name" value="PWI"/>
    <property type="match status" value="1"/>
</dbReference>
<keyword evidence="3" id="KW-0812">Transmembrane</keyword>
<name>A0A067FT76_CITSI</name>
<keyword evidence="3" id="KW-1133">Transmembrane helix</keyword>
<feature type="compositionally biased region" description="Basic and acidic residues" evidence="2">
    <location>
        <begin position="572"/>
        <end position="588"/>
    </location>
</feature>
<feature type="region of interest" description="Disordered" evidence="2">
    <location>
        <begin position="142"/>
        <end position="588"/>
    </location>
</feature>
<feature type="compositionally biased region" description="Basic residues" evidence="2">
    <location>
        <begin position="247"/>
        <end position="263"/>
    </location>
</feature>
<feature type="compositionally biased region" description="Polar residues" evidence="2">
    <location>
        <begin position="513"/>
        <end position="525"/>
    </location>
</feature>
<feature type="domain" description="PWI" evidence="4">
    <location>
        <begin position="27"/>
        <end position="125"/>
    </location>
</feature>
<evidence type="ECO:0000259" key="4">
    <source>
        <dbReference type="PROSITE" id="PS51025"/>
    </source>
</evidence>
<dbReference type="PROSITE" id="PS51025">
    <property type="entry name" value="PWI"/>
    <property type="match status" value="1"/>
</dbReference>
<dbReference type="InterPro" id="IPR052225">
    <property type="entry name" value="Ser/Arg_repetitive_matrix"/>
</dbReference>
<dbReference type="Proteomes" id="UP000027120">
    <property type="component" value="Unassembled WGS sequence"/>
</dbReference>
<feature type="compositionally biased region" description="Polar residues" evidence="2">
    <location>
        <begin position="489"/>
        <end position="498"/>
    </location>
</feature>
<feature type="compositionally biased region" description="Low complexity" evidence="2">
    <location>
        <begin position="388"/>
        <end position="398"/>
    </location>
</feature>
<feature type="compositionally biased region" description="Basic and acidic residues" evidence="2">
    <location>
        <begin position="142"/>
        <end position="161"/>
    </location>
</feature>
<dbReference type="SUPFAM" id="SSF101233">
    <property type="entry name" value="PWI domain"/>
    <property type="match status" value="1"/>
</dbReference>
<reference evidence="5 6" key="1">
    <citation type="submission" date="2014-04" db="EMBL/GenBank/DDBJ databases">
        <authorList>
            <consortium name="International Citrus Genome Consortium"/>
            <person name="Gmitter F."/>
            <person name="Chen C."/>
            <person name="Farmerie W."/>
            <person name="Harkins T."/>
            <person name="Desany B."/>
            <person name="Mohiuddin M."/>
            <person name="Kodira C."/>
            <person name="Borodovsky M."/>
            <person name="Lomsadze A."/>
            <person name="Burns P."/>
            <person name="Jenkins J."/>
            <person name="Prochnik S."/>
            <person name="Shu S."/>
            <person name="Chapman J."/>
            <person name="Pitluck S."/>
            <person name="Schmutz J."/>
            <person name="Rokhsar D."/>
        </authorList>
    </citation>
    <scope>NUCLEOTIDE SEQUENCE</scope>
</reference>
<feature type="compositionally biased region" description="Basic and acidic residues" evidence="2">
    <location>
        <begin position="181"/>
        <end position="202"/>
    </location>
</feature>
<evidence type="ECO:0000256" key="1">
    <source>
        <dbReference type="ARBA" id="ARBA00022664"/>
    </source>
</evidence>
<accession>A0A067FT76</accession>
<evidence type="ECO:0000313" key="5">
    <source>
        <dbReference type="EMBL" id="KDO66637.1"/>
    </source>
</evidence>
<feature type="compositionally biased region" description="Basic residues" evidence="2">
    <location>
        <begin position="271"/>
        <end position="314"/>
    </location>
</feature>
<dbReference type="GO" id="GO:0006397">
    <property type="term" value="P:mRNA processing"/>
    <property type="evidence" value="ECO:0007669"/>
    <property type="project" value="UniProtKB-KW"/>
</dbReference>
<dbReference type="AlphaFoldDB" id="A0A067FT76"/>
<dbReference type="Gene3D" id="1.20.1390.10">
    <property type="entry name" value="PWI domain"/>
    <property type="match status" value="1"/>
</dbReference>
<keyword evidence="6" id="KW-1185">Reference proteome</keyword>
<dbReference type="SMR" id="A0A067FT76"/>
<proteinExistence type="predicted"/>
<protein>
    <recommendedName>
        <fullName evidence="4">PWI domain-containing protein</fullName>
    </recommendedName>
</protein>
<dbReference type="PANTHER" id="PTHR23148:SF0">
    <property type="entry name" value="SERINE_ARGININE REPETITIVE MATRIX PROTEIN 1"/>
    <property type="match status" value="1"/>
</dbReference>
<sequence>MSGGFFRGTSADQDTRFSNKQAKLLKTQKFASELDHLVDMTKVKMDVMKPWIATRVTELLGFEDEVLINFIYGLLEGKEVNGKEVQISLTGFMEKHTAKFMKELWTLLLSAQKNASGVPQQFLDAKEEEARKKKLEADRIANEIQKKEKESRELDKERSRNMDGAVEMKTTNAASVLDSKTMLEKDSSSYPKDKKEAGEKNGVRGRSRFSRSPLPVAHSPLSHRSSPSRSISKSNSNSRSYSDDRRKSRSVSRSPKVRRRSISPRRQSITPRRRHSPRRSRSPSRRLSYFRRRSRSHSPRRSPSPVRRRLRSPFRGKSPMPLRRRSPSPVQHRRSPSPVRRRGSPSPIRRRRSPSPSRRRRSPPIRRRRSPSPIRRRRSPSPLHHRSPSPTRRISPSPVQRRYQRSPLASHRSPSPIGYRAPMPSHLRSPTPSQRRSPSPYESSSSSPVRRRHPSPVRRTSLYDGRRSTHTHREKYGTYEKLSPVACRPSSSLRSPQQDLKDRKDLRKRESAFSPSPERSPTVSESPPRLTRKRSTSEDRSFSPDESPVRQTRERMVCDGNISPSPRPRERRHQDDTETSKEGKENNRARSKSKFGIFLSFLICFLSCYHVKFLIPSGFSVFYFVGMMEIVNLFYHMKDLYSQLQSVGREVLLCEFAVRKSIHLGVRDCLGGVVVLKLLNNKDPQHYMKAPCPVIGSGQPTLEKVKYLRRETALIEIMARTVMDAVKLRMQQWRLEMLIKIIGVILLIPVPRKMASTKLRSRIRESIKNMVGRK</sequence>
<evidence type="ECO:0000256" key="2">
    <source>
        <dbReference type="SAM" id="MobiDB-lite"/>
    </source>
</evidence>
<keyword evidence="1" id="KW-0507">mRNA processing</keyword>
<evidence type="ECO:0000313" key="6">
    <source>
        <dbReference type="Proteomes" id="UP000027120"/>
    </source>
</evidence>
<dbReference type="InterPro" id="IPR002483">
    <property type="entry name" value="PWI_dom"/>
</dbReference>
<organism evidence="5 6">
    <name type="scientific">Citrus sinensis</name>
    <name type="common">Sweet orange</name>
    <name type="synonym">Citrus aurantium var. sinensis</name>
    <dbReference type="NCBI Taxonomy" id="2711"/>
    <lineage>
        <taxon>Eukaryota</taxon>
        <taxon>Viridiplantae</taxon>
        <taxon>Streptophyta</taxon>
        <taxon>Embryophyta</taxon>
        <taxon>Tracheophyta</taxon>
        <taxon>Spermatophyta</taxon>
        <taxon>Magnoliopsida</taxon>
        <taxon>eudicotyledons</taxon>
        <taxon>Gunneridae</taxon>
        <taxon>Pentapetalae</taxon>
        <taxon>rosids</taxon>
        <taxon>malvids</taxon>
        <taxon>Sapindales</taxon>
        <taxon>Rutaceae</taxon>
        <taxon>Aurantioideae</taxon>
        <taxon>Citrus</taxon>
    </lineage>
</organism>
<dbReference type="Pfam" id="PF01480">
    <property type="entry name" value="PWI"/>
    <property type="match status" value="1"/>
</dbReference>
<feature type="compositionally biased region" description="Basic and acidic residues" evidence="2">
    <location>
        <begin position="499"/>
        <end position="511"/>
    </location>
</feature>
<dbReference type="PANTHER" id="PTHR23148">
    <property type="entry name" value="SERINE/ARGININE REGULATED NUCLEAR MATRIX PROTEIN"/>
    <property type="match status" value="1"/>
</dbReference>
<dbReference type="InterPro" id="IPR036483">
    <property type="entry name" value="PWI_dom_sf"/>
</dbReference>